<evidence type="ECO:0000313" key="10">
    <source>
        <dbReference type="Proteomes" id="UP000800036"/>
    </source>
</evidence>
<evidence type="ECO:0000256" key="3">
    <source>
        <dbReference type="ARBA" id="ARBA00022771"/>
    </source>
</evidence>
<proteinExistence type="predicted"/>
<feature type="compositionally biased region" description="Basic residues" evidence="7">
    <location>
        <begin position="686"/>
        <end position="697"/>
    </location>
</feature>
<dbReference type="SUPFAM" id="SSF57667">
    <property type="entry name" value="beta-beta-alpha zinc fingers"/>
    <property type="match status" value="1"/>
</dbReference>
<evidence type="ECO:0000313" key="9">
    <source>
        <dbReference type="EMBL" id="KAF1971784.1"/>
    </source>
</evidence>
<accession>A0A6A5V420</accession>
<organism evidence="9 10">
    <name type="scientific">Bimuria novae-zelandiae CBS 107.79</name>
    <dbReference type="NCBI Taxonomy" id="1447943"/>
    <lineage>
        <taxon>Eukaryota</taxon>
        <taxon>Fungi</taxon>
        <taxon>Dikarya</taxon>
        <taxon>Ascomycota</taxon>
        <taxon>Pezizomycotina</taxon>
        <taxon>Dothideomycetes</taxon>
        <taxon>Pleosporomycetidae</taxon>
        <taxon>Pleosporales</taxon>
        <taxon>Massarineae</taxon>
        <taxon>Didymosphaeriaceae</taxon>
        <taxon>Bimuria</taxon>
    </lineage>
</organism>
<keyword evidence="2" id="KW-0677">Repeat</keyword>
<dbReference type="Proteomes" id="UP000800036">
    <property type="component" value="Unassembled WGS sequence"/>
</dbReference>
<dbReference type="PANTHER" id="PTHR24403:SF67">
    <property type="entry name" value="FI01116P-RELATED"/>
    <property type="match status" value="1"/>
</dbReference>
<reference evidence="9" key="1">
    <citation type="journal article" date="2020" name="Stud. Mycol.">
        <title>101 Dothideomycetes genomes: a test case for predicting lifestyles and emergence of pathogens.</title>
        <authorList>
            <person name="Haridas S."/>
            <person name="Albert R."/>
            <person name="Binder M."/>
            <person name="Bloem J."/>
            <person name="Labutti K."/>
            <person name="Salamov A."/>
            <person name="Andreopoulos B."/>
            <person name="Baker S."/>
            <person name="Barry K."/>
            <person name="Bills G."/>
            <person name="Bluhm B."/>
            <person name="Cannon C."/>
            <person name="Castanera R."/>
            <person name="Culley D."/>
            <person name="Daum C."/>
            <person name="Ezra D."/>
            <person name="Gonzalez J."/>
            <person name="Henrissat B."/>
            <person name="Kuo A."/>
            <person name="Liang C."/>
            <person name="Lipzen A."/>
            <person name="Lutzoni F."/>
            <person name="Magnuson J."/>
            <person name="Mondo S."/>
            <person name="Nolan M."/>
            <person name="Ohm R."/>
            <person name="Pangilinan J."/>
            <person name="Park H.-J."/>
            <person name="Ramirez L."/>
            <person name="Alfaro M."/>
            <person name="Sun H."/>
            <person name="Tritt A."/>
            <person name="Yoshinaga Y."/>
            <person name="Zwiers L.-H."/>
            <person name="Turgeon B."/>
            <person name="Goodwin S."/>
            <person name="Spatafora J."/>
            <person name="Crous P."/>
            <person name="Grigoriev I."/>
        </authorList>
    </citation>
    <scope>NUCLEOTIDE SEQUENCE</scope>
    <source>
        <strain evidence="9">CBS 107.79</strain>
    </source>
</reference>
<sequence length="711" mass="81439">MADNSSSRKHKKRAVLTTVVADPKFPLTPLVPRQTATSSTAGLFDYLSRWQETVSNEDNVIEWDKEGWDEGLEEDEDEDDDDDDLEQLHSPSADADATNDQFVYNGLDAEEASIRQARCQARDRPRKVALEKVVKIINGSIETFVDQWTPGKGSELTGKEKERVFDPMYLCEEAEARSRRQELIEKYRFEIEYFKDRLDRLSDEICNLPNSSEKDIRQQCKNLEVHAHNLEEAKWYLSVYELPPLGNDNQDTDREEPVRQDPQSEVIDLGSSPESSNNEETKMDLDDKPSIKPLLCSWPGCTKRFEENWKLKRHIVIHSDARPYICPACNYSAKRKDYLHLHLQTTHGWTRDEARRLAQAAAETAAVVSNLYPRDDRELIVDAEQPGSNEMSMKSPGVDTQSAVTAHERPSCGYETKRKEGLQHHIEREHERNGTATGTNTAVVNKVSTGHHRSDIEMDLHSASHVPISAYPARELVITRKPSSLSESEIMVSIEPDAALFSPTAAPRPQRPQKAHGSRPEIASIFTISKWSMEDLIASKDRKRIIMKVFLDMNQQEREMIRSRIKAVRKANLLREIRDCINMIYQKEERILGVLTSDLPKIKAVTSFFLCWWLAGNYMNKAPTDEQLHELVSELSERDDLETFYHWVHLLLHKTFTEEAFRNAHAPSEEEVIVISDDERPPAPSSHRKVQAKRPRPAQRVPPPQDVILLD</sequence>
<protein>
    <recommendedName>
        <fullName evidence="8">C2H2-type domain-containing protein</fullName>
    </recommendedName>
</protein>
<dbReference type="InterPro" id="IPR056026">
    <property type="entry name" value="DUF7607"/>
</dbReference>
<keyword evidence="1" id="KW-0479">Metal-binding</keyword>
<keyword evidence="4" id="KW-0862">Zinc</keyword>
<dbReference type="GO" id="GO:0045944">
    <property type="term" value="P:positive regulation of transcription by RNA polymerase II"/>
    <property type="evidence" value="ECO:0007669"/>
    <property type="project" value="TreeGrafter"/>
</dbReference>
<evidence type="ECO:0000256" key="6">
    <source>
        <dbReference type="SAM" id="Coils"/>
    </source>
</evidence>
<evidence type="ECO:0000259" key="8">
    <source>
        <dbReference type="PROSITE" id="PS50157"/>
    </source>
</evidence>
<feature type="coiled-coil region" evidence="6">
    <location>
        <begin position="184"/>
        <end position="233"/>
    </location>
</feature>
<dbReference type="PROSITE" id="PS00028">
    <property type="entry name" value="ZINC_FINGER_C2H2_1"/>
    <property type="match status" value="1"/>
</dbReference>
<feature type="compositionally biased region" description="Acidic residues" evidence="7">
    <location>
        <begin position="71"/>
        <end position="85"/>
    </location>
</feature>
<dbReference type="InterPro" id="IPR036236">
    <property type="entry name" value="Znf_C2H2_sf"/>
</dbReference>
<dbReference type="SMART" id="SM00355">
    <property type="entry name" value="ZnF_C2H2"/>
    <property type="match status" value="3"/>
</dbReference>
<dbReference type="Gene3D" id="3.30.160.60">
    <property type="entry name" value="Classic Zinc Finger"/>
    <property type="match status" value="1"/>
</dbReference>
<dbReference type="GO" id="GO:0008270">
    <property type="term" value="F:zinc ion binding"/>
    <property type="evidence" value="ECO:0007669"/>
    <property type="project" value="UniProtKB-KW"/>
</dbReference>
<feature type="region of interest" description="Disordered" evidence="7">
    <location>
        <begin position="672"/>
        <end position="711"/>
    </location>
</feature>
<evidence type="ECO:0000256" key="4">
    <source>
        <dbReference type="ARBA" id="ARBA00022833"/>
    </source>
</evidence>
<dbReference type="InterPro" id="IPR013087">
    <property type="entry name" value="Znf_C2H2_type"/>
</dbReference>
<keyword evidence="3 5" id="KW-0863">Zinc-finger</keyword>
<evidence type="ECO:0000256" key="7">
    <source>
        <dbReference type="SAM" id="MobiDB-lite"/>
    </source>
</evidence>
<dbReference type="PANTHER" id="PTHR24403">
    <property type="entry name" value="ZINC FINGER PROTEIN"/>
    <property type="match status" value="1"/>
</dbReference>
<gene>
    <name evidence="9" type="ORF">BU23DRAFT_555621</name>
</gene>
<name>A0A6A5V420_9PLEO</name>
<keyword evidence="6" id="KW-0175">Coiled coil</keyword>
<dbReference type="EMBL" id="ML976691">
    <property type="protein sequence ID" value="KAF1971784.1"/>
    <property type="molecule type" value="Genomic_DNA"/>
</dbReference>
<dbReference type="OrthoDB" id="3533395at2759"/>
<feature type="domain" description="C2H2-type" evidence="8">
    <location>
        <begin position="324"/>
        <end position="352"/>
    </location>
</feature>
<dbReference type="Pfam" id="PF24580">
    <property type="entry name" value="DUF7607"/>
    <property type="match status" value="1"/>
</dbReference>
<evidence type="ECO:0000256" key="5">
    <source>
        <dbReference type="PROSITE-ProRule" id="PRU00042"/>
    </source>
</evidence>
<evidence type="ECO:0000256" key="2">
    <source>
        <dbReference type="ARBA" id="ARBA00022737"/>
    </source>
</evidence>
<feature type="region of interest" description="Disordered" evidence="7">
    <location>
        <begin position="246"/>
        <end position="286"/>
    </location>
</feature>
<keyword evidence="10" id="KW-1185">Reference proteome</keyword>
<feature type="region of interest" description="Disordered" evidence="7">
    <location>
        <begin position="71"/>
        <end position="100"/>
    </location>
</feature>
<dbReference type="GO" id="GO:0005634">
    <property type="term" value="C:nucleus"/>
    <property type="evidence" value="ECO:0007669"/>
    <property type="project" value="TreeGrafter"/>
</dbReference>
<evidence type="ECO:0000256" key="1">
    <source>
        <dbReference type="ARBA" id="ARBA00022723"/>
    </source>
</evidence>
<feature type="domain" description="C2H2-type" evidence="8">
    <location>
        <begin position="294"/>
        <end position="323"/>
    </location>
</feature>
<dbReference type="AlphaFoldDB" id="A0A6A5V420"/>
<dbReference type="InterPro" id="IPR050688">
    <property type="entry name" value="Zinc_finger/UBP_domain"/>
</dbReference>
<dbReference type="PROSITE" id="PS50157">
    <property type="entry name" value="ZINC_FINGER_C2H2_2"/>
    <property type="match status" value="2"/>
</dbReference>